<name>A0AAD7LWH6_QUISA</name>
<keyword evidence="2" id="KW-1185">Reference proteome</keyword>
<dbReference type="Proteomes" id="UP001163823">
    <property type="component" value="Chromosome 6"/>
</dbReference>
<dbReference type="PANTHER" id="PTHR34194">
    <property type="entry name" value="F14J8.16 PROTEIN"/>
    <property type="match status" value="1"/>
</dbReference>
<proteinExistence type="predicted"/>
<accession>A0AAD7LWH6</accession>
<evidence type="ECO:0000313" key="1">
    <source>
        <dbReference type="EMBL" id="KAJ7965494.1"/>
    </source>
</evidence>
<dbReference type="KEGG" id="qsa:O6P43_015124"/>
<sequence length="371" mass="43050">MKSFKLNYFANGSKKAKTTNRNFQLKDVVADEDYILFLNCYCVDSDNDFNSGSDDDSDPQYSMFLENLSENGNSYVLKVARDNKICHIEYEEEDKSCDEIKRNCRRRVTWRSDSMREKTQSPVKLQKTENPIALRSKEGKSLAVEMNGDRQPVFGGTMACSNRRSGSADTHLAKHESQCQMKCDITVDQSYEVFLNFVEKGGCSMMFKGEESGSDSEIMVMDSDPYCNETTPFVPSRVFDSSCFSDEKILGKKKWCFSGNHSQFRKRLIELLERPYDQKEYESLWQEVSRRRQKEGGKESRRGRRTYPIDAVGRSYLDLHTDLGEKIDQFSECNKRLFLLRGFFFWLQNKVHDGAFQPWLDSSCLKMLCDM</sequence>
<dbReference type="AlphaFoldDB" id="A0AAD7LWH6"/>
<dbReference type="PANTHER" id="PTHR34194:SF2">
    <property type="entry name" value="F14J8.16 PROTEIN"/>
    <property type="match status" value="1"/>
</dbReference>
<gene>
    <name evidence="1" type="ORF">O6P43_015124</name>
</gene>
<comment type="caution">
    <text evidence="1">The sequence shown here is derived from an EMBL/GenBank/DDBJ whole genome shotgun (WGS) entry which is preliminary data.</text>
</comment>
<organism evidence="1 2">
    <name type="scientific">Quillaja saponaria</name>
    <name type="common">Soap bark tree</name>
    <dbReference type="NCBI Taxonomy" id="32244"/>
    <lineage>
        <taxon>Eukaryota</taxon>
        <taxon>Viridiplantae</taxon>
        <taxon>Streptophyta</taxon>
        <taxon>Embryophyta</taxon>
        <taxon>Tracheophyta</taxon>
        <taxon>Spermatophyta</taxon>
        <taxon>Magnoliopsida</taxon>
        <taxon>eudicotyledons</taxon>
        <taxon>Gunneridae</taxon>
        <taxon>Pentapetalae</taxon>
        <taxon>rosids</taxon>
        <taxon>fabids</taxon>
        <taxon>Fabales</taxon>
        <taxon>Quillajaceae</taxon>
        <taxon>Quillaja</taxon>
    </lineage>
</organism>
<dbReference type="EMBL" id="JARAOO010000006">
    <property type="protein sequence ID" value="KAJ7965494.1"/>
    <property type="molecule type" value="Genomic_DNA"/>
</dbReference>
<evidence type="ECO:0000313" key="2">
    <source>
        <dbReference type="Proteomes" id="UP001163823"/>
    </source>
</evidence>
<reference evidence="1" key="1">
    <citation type="journal article" date="2023" name="Science">
        <title>Elucidation of the pathway for biosynthesis of saponin adjuvants from the soapbark tree.</title>
        <authorList>
            <person name="Reed J."/>
            <person name="Orme A."/>
            <person name="El-Demerdash A."/>
            <person name="Owen C."/>
            <person name="Martin L.B.B."/>
            <person name="Misra R.C."/>
            <person name="Kikuchi S."/>
            <person name="Rejzek M."/>
            <person name="Martin A.C."/>
            <person name="Harkess A."/>
            <person name="Leebens-Mack J."/>
            <person name="Louveau T."/>
            <person name="Stephenson M.J."/>
            <person name="Osbourn A."/>
        </authorList>
    </citation>
    <scope>NUCLEOTIDE SEQUENCE</scope>
    <source>
        <strain evidence="1">S10</strain>
    </source>
</reference>
<protein>
    <submittedName>
        <fullName evidence="1">Polyprotein</fullName>
    </submittedName>
</protein>